<dbReference type="AlphaFoldDB" id="A0AAV3PKF6"/>
<sequence length="169" mass="18667">MKIYSSVFACFIFIGILSEDDSSLVSSVLEFPTSTNWECPAKVVWVANRENPLKDASGVLRIGHDLNLVILDASGKIVWKSANITYIYMEIGSNNLTSWKSSDDPSSGKYTYGVDTNGHAELVISERLLNNVVDTTGPWNGMSFGEVQISSEFLFAINAKVDEEDAYYC</sequence>
<feature type="domain" description="Bulb-type lectin" evidence="4">
    <location>
        <begin position="1"/>
        <end position="125"/>
    </location>
</feature>
<keyword evidence="1 3" id="KW-0732">Signal</keyword>
<dbReference type="SUPFAM" id="SSF51110">
    <property type="entry name" value="alpha-D-mannose-specific plant lectins"/>
    <property type="match status" value="1"/>
</dbReference>
<keyword evidence="6" id="KW-1185">Reference proteome</keyword>
<evidence type="ECO:0000259" key="4">
    <source>
        <dbReference type="PROSITE" id="PS50927"/>
    </source>
</evidence>
<dbReference type="Proteomes" id="UP001454036">
    <property type="component" value="Unassembled WGS sequence"/>
</dbReference>
<dbReference type="EMBL" id="BAABME010001849">
    <property type="protein sequence ID" value="GAA0151763.1"/>
    <property type="molecule type" value="Genomic_DNA"/>
</dbReference>
<feature type="signal peptide" evidence="3">
    <location>
        <begin position="1"/>
        <end position="18"/>
    </location>
</feature>
<organism evidence="5 6">
    <name type="scientific">Lithospermum erythrorhizon</name>
    <name type="common">Purple gromwell</name>
    <name type="synonym">Lithospermum officinale var. erythrorhizon</name>
    <dbReference type="NCBI Taxonomy" id="34254"/>
    <lineage>
        <taxon>Eukaryota</taxon>
        <taxon>Viridiplantae</taxon>
        <taxon>Streptophyta</taxon>
        <taxon>Embryophyta</taxon>
        <taxon>Tracheophyta</taxon>
        <taxon>Spermatophyta</taxon>
        <taxon>Magnoliopsida</taxon>
        <taxon>eudicotyledons</taxon>
        <taxon>Gunneridae</taxon>
        <taxon>Pentapetalae</taxon>
        <taxon>asterids</taxon>
        <taxon>lamiids</taxon>
        <taxon>Boraginales</taxon>
        <taxon>Boraginaceae</taxon>
        <taxon>Boraginoideae</taxon>
        <taxon>Lithospermeae</taxon>
        <taxon>Lithospermum</taxon>
    </lineage>
</organism>
<dbReference type="InterPro" id="IPR036426">
    <property type="entry name" value="Bulb-type_lectin_dom_sf"/>
</dbReference>
<dbReference type="Pfam" id="PF01453">
    <property type="entry name" value="B_lectin"/>
    <property type="match status" value="1"/>
</dbReference>
<protein>
    <recommendedName>
        <fullName evidence="4">Bulb-type lectin domain-containing protein</fullName>
    </recommendedName>
</protein>
<evidence type="ECO:0000256" key="2">
    <source>
        <dbReference type="ARBA" id="ARBA00023180"/>
    </source>
</evidence>
<keyword evidence="2" id="KW-0325">Glycoprotein</keyword>
<accession>A0AAV3PKF6</accession>
<dbReference type="PROSITE" id="PS50927">
    <property type="entry name" value="BULB_LECTIN"/>
    <property type="match status" value="1"/>
</dbReference>
<dbReference type="Gene3D" id="2.90.10.10">
    <property type="entry name" value="Bulb-type lectin domain"/>
    <property type="match status" value="1"/>
</dbReference>
<dbReference type="PANTHER" id="PTHR32444">
    <property type="entry name" value="BULB-TYPE LECTIN DOMAIN-CONTAINING PROTEIN"/>
    <property type="match status" value="1"/>
</dbReference>
<dbReference type="InterPro" id="IPR001480">
    <property type="entry name" value="Bulb-type_lectin_dom"/>
</dbReference>
<gene>
    <name evidence="5" type="ORF">LIER_10412</name>
</gene>
<evidence type="ECO:0000256" key="1">
    <source>
        <dbReference type="ARBA" id="ARBA00022729"/>
    </source>
</evidence>
<evidence type="ECO:0000313" key="5">
    <source>
        <dbReference type="EMBL" id="GAA0151763.1"/>
    </source>
</evidence>
<dbReference type="PANTHER" id="PTHR32444:SF247">
    <property type="entry name" value="OS01G0958200 PROTEIN"/>
    <property type="match status" value="1"/>
</dbReference>
<evidence type="ECO:0000313" key="6">
    <source>
        <dbReference type="Proteomes" id="UP001454036"/>
    </source>
</evidence>
<evidence type="ECO:0000256" key="3">
    <source>
        <dbReference type="SAM" id="SignalP"/>
    </source>
</evidence>
<feature type="chain" id="PRO_5043999667" description="Bulb-type lectin domain-containing protein" evidence="3">
    <location>
        <begin position="19"/>
        <end position="169"/>
    </location>
</feature>
<comment type="caution">
    <text evidence="5">The sequence shown here is derived from an EMBL/GenBank/DDBJ whole genome shotgun (WGS) entry which is preliminary data.</text>
</comment>
<name>A0AAV3PKF6_LITER</name>
<proteinExistence type="predicted"/>
<reference evidence="5 6" key="1">
    <citation type="submission" date="2024-01" db="EMBL/GenBank/DDBJ databases">
        <title>The complete chloroplast genome sequence of Lithospermum erythrorhizon: insights into the phylogenetic relationship among Boraginaceae species and the maternal lineages of purple gromwells.</title>
        <authorList>
            <person name="Okada T."/>
            <person name="Watanabe K."/>
        </authorList>
    </citation>
    <scope>NUCLEOTIDE SEQUENCE [LARGE SCALE GENOMIC DNA]</scope>
</reference>